<dbReference type="AlphaFoldDB" id="A0A6V2ILG8"/>
<protein>
    <submittedName>
        <fullName evidence="1">Uncharacterized protein</fullName>
    </submittedName>
</protein>
<dbReference type="EMBL" id="HBNS01031245">
    <property type="protein sequence ID" value="CAE4625502.1"/>
    <property type="molecule type" value="Transcribed_RNA"/>
</dbReference>
<dbReference type="EMBL" id="HBNS01031244">
    <property type="protein sequence ID" value="CAE4625501.1"/>
    <property type="molecule type" value="Transcribed_RNA"/>
</dbReference>
<evidence type="ECO:0000313" key="1">
    <source>
        <dbReference type="EMBL" id="CAE4625501.1"/>
    </source>
</evidence>
<accession>A0A6V2ILG8</accession>
<name>A0A6V2ILG8_9STRA</name>
<organism evidence="1">
    <name type="scientific">Ditylum brightwellii</name>
    <dbReference type="NCBI Taxonomy" id="49249"/>
    <lineage>
        <taxon>Eukaryota</taxon>
        <taxon>Sar</taxon>
        <taxon>Stramenopiles</taxon>
        <taxon>Ochrophyta</taxon>
        <taxon>Bacillariophyta</taxon>
        <taxon>Mediophyceae</taxon>
        <taxon>Lithodesmiophycidae</taxon>
        <taxon>Lithodesmiales</taxon>
        <taxon>Lithodesmiaceae</taxon>
        <taxon>Ditylum</taxon>
    </lineage>
</organism>
<reference evidence="1" key="1">
    <citation type="submission" date="2021-01" db="EMBL/GenBank/DDBJ databases">
        <authorList>
            <person name="Corre E."/>
            <person name="Pelletier E."/>
            <person name="Niang G."/>
            <person name="Scheremetjew M."/>
            <person name="Finn R."/>
            <person name="Kale V."/>
            <person name="Holt S."/>
            <person name="Cochrane G."/>
            <person name="Meng A."/>
            <person name="Brown T."/>
            <person name="Cohen L."/>
        </authorList>
    </citation>
    <scope>NUCLEOTIDE SEQUENCE</scope>
    <source>
        <strain evidence="1">GSO104</strain>
    </source>
</reference>
<gene>
    <name evidence="1" type="ORF">DBRI00130_LOCUS24504</name>
    <name evidence="2" type="ORF">DBRI00130_LOCUS24505</name>
</gene>
<sequence>MINMVQKIKLESLAQTGLNLFFSLLLLCLLKHTPHLFLRWEGYSHRLAGACHLSWLLFGTSFLLSPSPLVSSSTTSWMYQCVMYDIILGVLGTLTTLTAARDFPHRRITNAPGQSGTLSHVAIVTQNEMIEHSFYQGLNLVQALYLHGMSWWNIQRGEEESGSGSGMGMIMNVMALWVVTSPWLIRKKFPVHSFSANWTKASTQDAMKHSQQQSTSSEMKRHVSTMSRLHAKKKQHHQQQQRLEKLLYQIKKWQYIFYKHVILHGLNLSVAFPSSTITTTTTTLPFTLSKTWRFFWICLNTSYVMEFFMQTLAKRHALSQSTMLWLQRLLMACSSIAAILVLPEVRLRPGVVFCSVVLNFVNRGHDVFNTVVIGGIVVRFILPCWL</sequence>
<evidence type="ECO:0000313" key="2">
    <source>
        <dbReference type="EMBL" id="CAE4625502.1"/>
    </source>
</evidence>
<proteinExistence type="predicted"/>